<gene>
    <name evidence="1" type="ORF">DFR74_12344</name>
</gene>
<keyword evidence="2" id="KW-1185">Reference proteome</keyword>
<evidence type="ECO:0000313" key="1">
    <source>
        <dbReference type="EMBL" id="RBO82427.1"/>
    </source>
</evidence>
<reference evidence="1 2" key="1">
    <citation type="submission" date="2018-06" db="EMBL/GenBank/DDBJ databases">
        <title>Genomic Encyclopedia of Type Strains, Phase IV (KMG-IV): sequencing the most valuable type-strain genomes for metagenomic binning, comparative biology and taxonomic classification.</title>
        <authorList>
            <person name="Goeker M."/>
        </authorList>
    </citation>
    <scope>NUCLEOTIDE SEQUENCE [LARGE SCALE GENOMIC DNA]</scope>
    <source>
        <strain evidence="1 2">DSM 44599</strain>
    </source>
</reference>
<dbReference type="PANTHER" id="PTHR34724:SF2">
    <property type="entry name" value="OS12G0596101 PROTEIN"/>
    <property type="match status" value="1"/>
</dbReference>
<dbReference type="EMBL" id="QNRE01000023">
    <property type="protein sequence ID" value="RBO82427.1"/>
    <property type="molecule type" value="Genomic_DNA"/>
</dbReference>
<proteinExistence type="predicted"/>
<protein>
    <submittedName>
        <fullName evidence="1">Uncharacterized protein</fullName>
    </submittedName>
</protein>
<accession>A0A366CX74</accession>
<comment type="caution">
    <text evidence="1">The sequence shown here is derived from an EMBL/GenBank/DDBJ whole genome shotgun (WGS) entry which is preliminary data.</text>
</comment>
<organism evidence="1 2">
    <name type="scientific">Nocardia puris</name>
    <dbReference type="NCBI Taxonomy" id="208602"/>
    <lineage>
        <taxon>Bacteria</taxon>
        <taxon>Bacillati</taxon>
        <taxon>Actinomycetota</taxon>
        <taxon>Actinomycetes</taxon>
        <taxon>Mycobacteriales</taxon>
        <taxon>Nocardiaceae</taxon>
        <taxon>Nocardia</taxon>
    </lineage>
</organism>
<dbReference type="PANTHER" id="PTHR34724">
    <property type="entry name" value="OS12G0596101 PROTEIN"/>
    <property type="match status" value="1"/>
</dbReference>
<evidence type="ECO:0000313" key="2">
    <source>
        <dbReference type="Proteomes" id="UP000252586"/>
    </source>
</evidence>
<sequence>MCYAVTCSTCKKTTWGGCGAHVDSVLKSVPASRRCTCEPTPDRTGTPGILGRILGR</sequence>
<dbReference type="Proteomes" id="UP000252586">
    <property type="component" value="Unassembled WGS sequence"/>
</dbReference>
<dbReference type="RefSeq" id="WP_328436189.1">
    <property type="nucleotide sequence ID" value="NZ_CP107943.1"/>
</dbReference>
<name>A0A366CX74_9NOCA</name>
<dbReference type="AlphaFoldDB" id="A0A366CX74"/>
<dbReference type="STRING" id="1210090.GCA_001613185_05432"/>